<evidence type="ECO:0000313" key="4">
    <source>
        <dbReference type="Proteomes" id="UP000263833"/>
    </source>
</evidence>
<dbReference type="InterPro" id="IPR044094">
    <property type="entry name" value="AtsA-like_MBL-fold"/>
</dbReference>
<keyword evidence="1 3" id="KW-0378">Hydrolase</keyword>
<organism evidence="3 4">
    <name type="scientific">Sphingorhabdus pulchriflava</name>
    <dbReference type="NCBI Taxonomy" id="2292257"/>
    <lineage>
        <taxon>Bacteria</taxon>
        <taxon>Pseudomonadati</taxon>
        <taxon>Pseudomonadota</taxon>
        <taxon>Alphaproteobacteria</taxon>
        <taxon>Sphingomonadales</taxon>
        <taxon>Sphingomonadaceae</taxon>
        <taxon>Sphingorhabdus</taxon>
    </lineage>
</organism>
<dbReference type="CDD" id="cd07719">
    <property type="entry name" value="arylsulfatase_AtsA-like_MBL-fold"/>
    <property type="match status" value="1"/>
</dbReference>
<dbReference type="PANTHER" id="PTHR46018:SF2">
    <property type="entry name" value="ZINC PHOSPHODIESTERASE ELAC PROTEIN 1"/>
    <property type="match status" value="1"/>
</dbReference>
<name>A0A371BI03_9SPHN</name>
<dbReference type="InterPro" id="IPR001279">
    <property type="entry name" value="Metallo-B-lactamas"/>
</dbReference>
<dbReference type="Pfam" id="PF12706">
    <property type="entry name" value="Lactamase_B_2"/>
    <property type="match status" value="1"/>
</dbReference>
<reference evidence="4" key="1">
    <citation type="submission" date="2018-08" db="EMBL/GenBank/DDBJ databases">
        <authorList>
            <person name="Kim S.-J."/>
            <person name="Jung G.-Y."/>
        </authorList>
    </citation>
    <scope>NUCLEOTIDE SEQUENCE [LARGE SCALE GENOMIC DNA]</scope>
    <source>
        <strain evidence="4">GY_G</strain>
    </source>
</reference>
<dbReference type="Gene3D" id="3.60.15.10">
    <property type="entry name" value="Ribonuclease Z/Hydroxyacylglutathione hydrolase-like"/>
    <property type="match status" value="1"/>
</dbReference>
<keyword evidence="4" id="KW-1185">Reference proteome</keyword>
<dbReference type="SUPFAM" id="SSF56281">
    <property type="entry name" value="Metallo-hydrolase/oxidoreductase"/>
    <property type="match status" value="1"/>
</dbReference>
<dbReference type="SMART" id="SM00849">
    <property type="entry name" value="Lactamase_B"/>
    <property type="match status" value="1"/>
</dbReference>
<dbReference type="EMBL" id="QRGP01000001">
    <property type="protein sequence ID" value="RDV07215.1"/>
    <property type="molecule type" value="Genomic_DNA"/>
</dbReference>
<evidence type="ECO:0000313" key="3">
    <source>
        <dbReference type="EMBL" id="RDV07215.1"/>
    </source>
</evidence>
<gene>
    <name evidence="3" type="ORF">DXH95_07555</name>
</gene>
<dbReference type="GO" id="GO:0042781">
    <property type="term" value="F:3'-tRNA processing endoribonuclease activity"/>
    <property type="evidence" value="ECO:0007669"/>
    <property type="project" value="TreeGrafter"/>
</dbReference>
<protein>
    <submittedName>
        <fullName evidence="3">MBL fold metallo-hydrolase</fullName>
    </submittedName>
</protein>
<proteinExistence type="predicted"/>
<dbReference type="Proteomes" id="UP000263833">
    <property type="component" value="Unassembled WGS sequence"/>
</dbReference>
<dbReference type="PANTHER" id="PTHR46018">
    <property type="entry name" value="ZINC PHOSPHODIESTERASE ELAC PROTEIN 1"/>
    <property type="match status" value="1"/>
</dbReference>
<dbReference type="OrthoDB" id="9803916at2"/>
<dbReference type="RefSeq" id="WP_115548760.1">
    <property type="nucleotide sequence ID" value="NZ_QRGP01000001.1"/>
</dbReference>
<feature type="domain" description="Metallo-beta-lactamase" evidence="2">
    <location>
        <begin position="71"/>
        <end position="286"/>
    </location>
</feature>
<evidence type="ECO:0000259" key="2">
    <source>
        <dbReference type="SMART" id="SM00849"/>
    </source>
</evidence>
<sequence>MRKSAKWLLALLGVAAIGAVGIRHFQEQIGLSLFERAVNNRVGRDVMASLPDGLHVGLCGTGSPLPNADRAGACTVIIAGKRIFVVDAGEGGARNISLMGIPNGKIAGLFLTHFHSDHMDGLGPMMLLRWTGSSAKAPLAVYGPTGVEAVIAGFNAAYAQDNSYRIAHHGEDIVPPSGAGATAMPFAVDGDSTVVLEKDGLTVTAFKVDHDPVSPAVGYRFDYKGRSVVVSGDTAKSAVLERVAKDADLLLHEALQPKLVTKMTAALDKKGLGNTAKITKDILDYHASPEEAADSARKARVGQLVFTHIVPPFPSRFFNPAFLGDAPKRFKGEIVVGEDGMLFSLPAGSKAISRQELM</sequence>
<dbReference type="InterPro" id="IPR036866">
    <property type="entry name" value="RibonucZ/Hydroxyglut_hydro"/>
</dbReference>
<comment type="caution">
    <text evidence="3">The sequence shown here is derived from an EMBL/GenBank/DDBJ whole genome shotgun (WGS) entry which is preliminary data.</text>
</comment>
<dbReference type="AlphaFoldDB" id="A0A371BI03"/>
<accession>A0A371BI03</accession>
<evidence type="ECO:0000256" key="1">
    <source>
        <dbReference type="ARBA" id="ARBA00022801"/>
    </source>
</evidence>